<dbReference type="EMBL" id="NPJF01000064">
    <property type="protein sequence ID" value="OYP53438.1"/>
    <property type="molecule type" value="Genomic_DNA"/>
</dbReference>
<keyword evidence="8" id="KW-1185">Reference proteome</keyword>
<dbReference type="InterPro" id="IPR001173">
    <property type="entry name" value="Glyco_trans_2-like"/>
</dbReference>
<keyword evidence="4" id="KW-1133">Transmembrane helix</keyword>
<evidence type="ECO:0000256" key="2">
    <source>
        <dbReference type="ARBA" id="ARBA00022676"/>
    </source>
</evidence>
<dbReference type="Pfam" id="PF13632">
    <property type="entry name" value="Glyco_trans_2_3"/>
    <property type="match status" value="1"/>
</dbReference>
<comment type="caution">
    <text evidence="7">The sequence shown here is derived from an EMBL/GenBank/DDBJ whole genome shotgun (WGS) entry which is preliminary data.</text>
</comment>
<evidence type="ECO:0000256" key="4">
    <source>
        <dbReference type="SAM" id="Phobius"/>
    </source>
</evidence>
<feature type="transmembrane region" description="Helical" evidence="4">
    <location>
        <begin position="12"/>
        <end position="32"/>
    </location>
</feature>
<dbReference type="SUPFAM" id="SSF53448">
    <property type="entry name" value="Nucleotide-diphospho-sugar transferases"/>
    <property type="match status" value="1"/>
</dbReference>
<dbReference type="Proteomes" id="UP000216189">
    <property type="component" value="Unassembled WGS sequence"/>
</dbReference>
<reference evidence="7 8" key="1">
    <citation type="submission" date="2017-08" db="EMBL/GenBank/DDBJ databases">
        <title>Comparative genomics of non-oral Prevotella species.</title>
        <authorList>
            <person name="Accetto T."/>
            <person name="Nograsek B."/>
            <person name="Avgustin G."/>
        </authorList>
    </citation>
    <scope>NUCLEOTIDE SEQUENCE [LARGE SCALE GENOMIC DNA]</scope>
    <source>
        <strain evidence="7 8">TC1-1</strain>
    </source>
</reference>
<organism evidence="7 8">
    <name type="scientific">Segatella bryantii</name>
    <name type="common">Prevotella bryantii</name>
    <dbReference type="NCBI Taxonomy" id="77095"/>
    <lineage>
        <taxon>Bacteria</taxon>
        <taxon>Pseudomonadati</taxon>
        <taxon>Bacteroidota</taxon>
        <taxon>Bacteroidia</taxon>
        <taxon>Bacteroidales</taxon>
        <taxon>Prevotellaceae</taxon>
        <taxon>Segatella</taxon>
    </lineage>
</organism>
<dbReference type="CDD" id="cd06423">
    <property type="entry name" value="CESA_like"/>
    <property type="match status" value="1"/>
</dbReference>
<sequence length="477" mass="54720">MSQILFEIYGYAVFFYSFTLMLTYVALMYLAARGYYRNKNYVDDSYAKMVVNTSPFTPGVSIIAPAFNEEKTIVDNVKSLLSQQYPLYEVIIVNDGSKDSTLQKLIDYFDLKVAPFSYEEKLQTRPFKALYRSVNPAFKNLTVVDKENGGTKADPVNCGLNVAQYEYFINTDVDCILELDAIYQCMLPIFKNPEIIAVSGMMTMSNGCTIENGMITKLAPPKNPIPLFQELEYLRSFVIGKMGWSSVNAMSNVSGGFGLFKRDVCIQAGGYSPDSFAEDMDVLFRMIAYCCENNIKYRVVQIPKTCCRTEGPNSLYMLNRQRTRWGRGLIQVFHLHYHMLFNYKYHRIGLLTIPYVFIYELCAPVIEFMGFFVFVYLLLNNEINWLAATIIGASVYAFFLMLSSVVIFFTYKMQCEYKHLSQYIPLALAATVEPLFYHPLIVLFSLRGYFEYIIGKKAVWKTIARKGYDSTDKSKQS</sequence>
<feature type="transmembrane region" description="Helical" evidence="4">
    <location>
        <begin position="385"/>
        <end position="411"/>
    </location>
</feature>
<feature type="transmembrane region" description="Helical" evidence="4">
    <location>
        <begin position="348"/>
        <end position="379"/>
    </location>
</feature>
<keyword evidence="3" id="KW-0808">Transferase</keyword>
<accession>A0ABX4EFK7</accession>
<keyword evidence="4" id="KW-0472">Membrane</keyword>
<keyword evidence="2" id="KW-0328">Glycosyltransferase</keyword>
<proteinExistence type="inferred from homology"/>
<protein>
    <submittedName>
        <fullName evidence="7">Glycosyltransferase family 2 protein</fullName>
    </submittedName>
</protein>
<name>A0ABX4EFK7_SEGBR</name>
<dbReference type="PANTHER" id="PTHR43630">
    <property type="entry name" value="POLY-BETA-1,6-N-ACETYL-D-GLUCOSAMINE SYNTHASE"/>
    <property type="match status" value="1"/>
</dbReference>
<feature type="domain" description="Glycosyltransferase 2-like" evidence="6">
    <location>
        <begin position="248"/>
        <end position="400"/>
    </location>
</feature>
<feature type="domain" description="Glycosyltransferase 2-like" evidence="5">
    <location>
        <begin position="61"/>
        <end position="202"/>
    </location>
</feature>
<evidence type="ECO:0000313" key="8">
    <source>
        <dbReference type="Proteomes" id="UP000216189"/>
    </source>
</evidence>
<comment type="similarity">
    <text evidence="1">Belongs to the glycosyltransferase 2 family.</text>
</comment>
<keyword evidence="4" id="KW-0812">Transmembrane</keyword>
<dbReference type="Gene3D" id="3.90.550.10">
    <property type="entry name" value="Spore Coat Polysaccharide Biosynthesis Protein SpsA, Chain A"/>
    <property type="match status" value="1"/>
</dbReference>
<evidence type="ECO:0000313" key="7">
    <source>
        <dbReference type="EMBL" id="OYP53438.1"/>
    </source>
</evidence>
<dbReference type="InterPro" id="IPR029044">
    <property type="entry name" value="Nucleotide-diphossugar_trans"/>
</dbReference>
<gene>
    <name evidence="7" type="ORF">CIK91_12310</name>
</gene>
<evidence type="ECO:0000256" key="3">
    <source>
        <dbReference type="ARBA" id="ARBA00022679"/>
    </source>
</evidence>
<evidence type="ECO:0000259" key="5">
    <source>
        <dbReference type="Pfam" id="PF00535"/>
    </source>
</evidence>
<dbReference type="PANTHER" id="PTHR43630:SF1">
    <property type="entry name" value="POLY-BETA-1,6-N-ACETYL-D-GLUCOSAMINE SYNTHASE"/>
    <property type="match status" value="1"/>
</dbReference>
<evidence type="ECO:0000256" key="1">
    <source>
        <dbReference type="ARBA" id="ARBA00006739"/>
    </source>
</evidence>
<evidence type="ECO:0000259" key="6">
    <source>
        <dbReference type="Pfam" id="PF13632"/>
    </source>
</evidence>
<dbReference type="Pfam" id="PF00535">
    <property type="entry name" value="Glycos_transf_2"/>
    <property type="match status" value="1"/>
</dbReference>